<evidence type="ECO:0000256" key="10">
    <source>
        <dbReference type="ARBA" id="ARBA00023157"/>
    </source>
</evidence>
<evidence type="ECO:0000256" key="6">
    <source>
        <dbReference type="ARBA" id="ARBA00022982"/>
    </source>
</evidence>
<keyword evidence="11" id="KW-0325">Glycoprotein</keyword>
<keyword evidence="5 13" id="KW-0732">Signal</keyword>
<dbReference type="InterPro" id="IPR008972">
    <property type="entry name" value="Cupredoxin"/>
</dbReference>
<keyword evidence="8" id="KW-0186">Copper</keyword>
<evidence type="ECO:0000256" key="3">
    <source>
        <dbReference type="ARBA" id="ARBA00022692"/>
    </source>
</evidence>
<comment type="caution">
    <text evidence="15">The sequence shown here is derived from an EMBL/GenBank/DDBJ whole genome shotgun (WGS) entry which is preliminary data.</text>
</comment>
<dbReference type="CDD" id="cd04216">
    <property type="entry name" value="Phytocyanin"/>
    <property type="match status" value="1"/>
</dbReference>
<keyword evidence="4" id="KW-0479">Metal-binding</keyword>
<gene>
    <name evidence="15" type="ORF">E3N88_43614</name>
</gene>
<dbReference type="GO" id="GO:0005886">
    <property type="term" value="C:plasma membrane"/>
    <property type="evidence" value="ECO:0007669"/>
    <property type="project" value="TreeGrafter"/>
</dbReference>
<dbReference type="InterPro" id="IPR003245">
    <property type="entry name" value="Phytocyanin_dom"/>
</dbReference>
<dbReference type="PROSITE" id="PS51485">
    <property type="entry name" value="PHYTOCYANIN"/>
    <property type="match status" value="1"/>
</dbReference>
<evidence type="ECO:0000313" key="15">
    <source>
        <dbReference type="EMBL" id="KAD0858373.1"/>
    </source>
</evidence>
<keyword evidence="7 12" id="KW-1133">Transmembrane helix</keyword>
<evidence type="ECO:0000256" key="5">
    <source>
        <dbReference type="ARBA" id="ARBA00022729"/>
    </source>
</evidence>
<evidence type="ECO:0000256" key="11">
    <source>
        <dbReference type="ARBA" id="ARBA00023180"/>
    </source>
</evidence>
<keyword evidence="6" id="KW-0249">Electron transport</keyword>
<proteinExistence type="predicted"/>
<protein>
    <recommendedName>
        <fullName evidence="14">Phytocyanin domain-containing protein</fullName>
    </recommendedName>
</protein>
<dbReference type="SUPFAM" id="SSF49503">
    <property type="entry name" value="Cupredoxins"/>
    <property type="match status" value="1"/>
</dbReference>
<dbReference type="GO" id="GO:0009055">
    <property type="term" value="F:electron transfer activity"/>
    <property type="evidence" value="ECO:0007669"/>
    <property type="project" value="InterPro"/>
</dbReference>
<evidence type="ECO:0000259" key="14">
    <source>
        <dbReference type="PROSITE" id="PS51485"/>
    </source>
</evidence>
<dbReference type="PANTHER" id="PTHR33021">
    <property type="entry name" value="BLUE COPPER PROTEIN"/>
    <property type="match status" value="1"/>
</dbReference>
<keyword evidence="16" id="KW-1185">Reference proteome</keyword>
<dbReference type="GO" id="GO:0009610">
    <property type="term" value="P:response to symbiotic fungus"/>
    <property type="evidence" value="ECO:0007669"/>
    <property type="project" value="UniProtKB-ARBA"/>
</dbReference>
<feature type="signal peptide" evidence="13">
    <location>
        <begin position="1"/>
        <end position="25"/>
    </location>
</feature>
<feature type="transmembrane region" description="Helical" evidence="12">
    <location>
        <begin position="141"/>
        <end position="159"/>
    </location>
</feature>
<name>A0A5N6LEF3_9ASTR</name>
<evidence type="ECO:0000256" key="7">
    <source>
        <dbReference type="ARBA" id="ARBA00022989"/>
    </source>
</evidence>
<reference evidence="15 16" key="1">
    <citation type="submission" date="2019-05" db="EMBL/GenBank/DDBJ databases">
        <title>Mikania micrantha, genome provides insights into the molecular mechanism of rapid growth.</title>
        <authorList>
            <person name="Liu B."/>
        </authorList>
    </citation>
    <scope>NUCLEOTIDE SEQUENCE [LARGE SCALE GENOMIC DNA]</scope>
    <source>
        <strain evidence="15">NLD-2019</strain>
        <tissue evidence="15">Leaf</tissue>
    </source>
</reference>
<organism evidence="15 16">
    <name type="scientific">Mikania micrantha</name>
    <name type="common">bitter vine</name>
    <dbReference type="NCBI Taxonomy" id="192012"/>
    <lineage>
        <taxon>Eukaryota</taxon>
        <taxon>Viridiplantae</taxon>
        <taxon>Streptophyta</taxon>
        <taxon>Embryophyta</taxon>
        <taxon>Tracheophyta</taxon>
        <taxon>Spermatophyta</taxon>
        <taxon>Magnoliopsida</taxon>
        <taxon>eudicotyledons</taxon>
        <taxon>Gunneridae</taxon>
        <taxon>Pentapetalae</taxon>
        <taxon>asterids</taxon>
        <taxon>campanulids</taxon>
        <taxon>Asterales</taxon>
        <taxon>Asteraceae</taxon>
        <taxon>Asteroideae</taxon>
        <taxon>Heliantheae alliance</taxon>
        <taxon>Eupatorieae</taxon>
        <taxon>Mikania</taxon>
    </lineage>
</organism>
<keyword evidence="2" id="KW-0813">Transport</keyword>
<dbReference type="Pfam" id="PF02298">
    <property type="entry name" value="Cu_bind_like"/>
    <property type="match status" value="1"/>
</dbReference>
<dbReference type="FunFam" id="2.60.40.420:FF:000067">
    <property type="entry name" value="Cupredoxin superfamily protein"/>
    <property type="match status" value="1"/>
</dbReference>
<dbReference type="PANTHER" id="PTHR33021:SF533">
    <property type="entry name" value="PHYTOCYANIN DOMAIN-CONTAINING PROTEIN"/>
    <property type="match status" value="1"/>
</dbReference>
<feature type="domain" description="Phytocyanin" evidence="14">
    <location>
        <begin position="26"/>
        <end position="126"/>
    </location>
</feature>
<dbReference type="Proteomes" id="UP000326396">
    <property type="component" value="Unassembled WGS sequence"/>
</dbReference>
<evidence type="ECO:0000256" key="9">
    <source>
        <dbReference type="ARBA" id="ARBA00023136"/>
    </source>
</evidence>
<keyword evidence="10" id="KW-1015">Disulfide bond</keyword>
<evidence type="ECO:0000256" key="12">
    <source>
        <dbReference type="SAM" id="Phobius"/>
    </source>
</evidence>
<keyword evidence="3 12" id="KW-0812">Transmembrane</keyword>
<evidence type="ECO:0000313" key="16">
    <source>
        <dbReference type="Proteomes" id="UP000326396"/>
    </source>
</evidence>
<evidence type="ECO:0000256" key="4">
    <source>
        <dbReference type="ARBA" id="ARBA00022723"/>
    </source>
</evidence>
<accession>A0A5N6LEF3</accession>
<dbReference type="AlphaFoldDB" id="A0A5N6LEF3"/>
<comment type="subcellular location">
    <subcellularLocation>
        <location evidence="1">Membrane</location>
        <topology evidence="1">Single-pass type I membrane protein</topology>
    </subcellularLocation>
</comment>
<feature type="chain" id="PRO_5024284970" description="Phytocyanin domain-containing protein" evidence="13">
    <location>
        <begin position="26"/>
        <end position="160"/>
    </location>
</feature>
<evidence type="ECO:0000256" key="13">
    <source>
        <dbReference type="SAM" id="SignalP"/>
    </source>
</evidence>
<evidence type="ECO:0000256" key="2">
    <source>
        <dbReference type="ARBA" id="ARBA00022448"/>
    </source>
</evidence>
<evidence type="ECO:0000256" key="1">
    <source>
        <dbReference type="ARBA" id="ARBA00004479"/>
    </source>
</evidence>
<dbReference type="EMBL" id="SZYD01001324">
    <property type="protein sequence ID" value="KAD0858373.1"/>
    <property type="molecule type" value="Genomic_DNA"/>
</dbReference>
<dbReference type="InterPro" id="IPR039391">
    <property type="entry name" value="Phytocyanin-like"/>
</dbReference>
<sequence length="160" mass="17575">MTTFRHIVVVFVVSVATLLPSTAMATEYVVGDDNGWTINFDYQNWAKDKEFYIGDKLVFKYQPGVHNVYKVNASSFASCTVPTLGSGLTSGHDVVTLMTPGKKWYICGVGKHCADFNQKLVINVQGGWFAPAPAPNSATMYGYQTFMTVVVIVLSIITVF</sequence>
<dbReference type="OrthoDB" id="687943at2759"/>
<evidence type="ECO:0000256" key="8">
    <source>
        <dbReference type="ARBA" id="ARBA00023008"/>
    </source>
</evidence>
<dbReference type="Gene3D" id="2.60.40.420">
    <property type="entry name" value="Cupredoxins - blue copper proteins"/>
    <property type="match status" value="1"/>
</dbReference>
<dbReference type="GO" id="GO:0046872">
    <property type="term" value="F:metal ion binding"/>
    <property type="evidence" value="ECO:0007669"/>
    <property type="project" value="UniProtKB-KW"/>
</dbReference>
<keyword evidence="9 12" id="KW-0472">Membrane</keyword>